<accession>A0AAV3SQ21</accession>
<dbReference type="Proteomes" id="UP001501425">
    <property type="component" value="Unassembled WGS sequence"/>
</dbReference>
<dbReference type="AlphaFoldDB" id="A0AAV3SQ21"/>
<protein>
    <submittedName>
        <fullName evidence="1">Uncharacterized protein</fullName>
    </submittedName>
</protein>
<name>A0AAV3SQ21_9EURY</name>
<organism evidence="1 2">
    <name type="scientific">Halorubrum ejinorense</name>
    <dbReference type="NCBI Taxonomy" id="425309"/>
    <lineage>
        <taxon>Archaea</taxon>
        <taxon>Methanobacteriati</taxon>
        <taxon>Methanobacteriota</taxon>
        <taxon>Stenosarchaea group</taxon>
        <taxon>Halobacteria</taxon>
        <taxon>Halobacteriales</taxon>
        <taxon>Haloferacaceae</taxon>
        <taxon>Halorubrum</taxon>
    </lineage>
</organism>
<proteinExistence type="predicted"/>
<reference evidence="1" key="2">
    <citation type="submission" date="2023-12" db="EMBL/GenBank/DDBJ databases">
        <authorList>
            <person name="Sun Q."/>
            <person name="Inoue M."/>
        </authorList>
    </citation>
    <scope>NUCLEOTIDE SEQUENCE</scope>
    <source>
        <strain evidence="1">JCM 14265</strain>
    </source>
</reference>
<comment type="caution">
    <text evidence="1">The sequence shown here is derived from an EMBL/GenBank/DDBJ whole genome shotgun (WGS) entry which is preliminary data.</text>
</comment>
<evidence type="ECO:0000313" key="1">
    <source>
        <dbReference type="EMBL" id="GAA0537919.1"/>
    </source>
</evidence>
<evidence type="ECO:0000313" key="2">
    <source>
        <dbReference type="Proteomes" id="UP001501425"/>
    </source>
</evidence>
<reference evidence="1" key="1">
    <citation type="journal article" date="2014" name="Int. J. Syst. Evol. Microbiol.">
        <title>Complete genome sequence of Corynebacterium casei LMG S-19264T (=DSM 44701T), isolated from a smear-ripened cheese.</title>
        <authorList>
            <consortium name="US DOE Joint Genome Institute (JGI-PGF)"/>
            <person name="Walter F."/>
            <person name="Albersmeier A."/>
            <person name="Kalinowski J."/>
            <person name="Ruckert C."/>
        </authorList>
    </citation>
    <scope>NUCLEOTIDE SEQUENCE</scope>
    <source>
        <strain evidence="1">JCM 14265</strain>
    </source>
</reference>
<gene>
    <name evidence="1" type="ORF">GCM10008994_11400</name>
</gene>
<sequence length="75" mass="8788">MVERVDELVFPQRLRREPFEEVEAPFDDADELRRLGHTSPEPYHRYNCFFGDDSPRGDTVVHGVRISRFDSHANA</sequence>
<dbReference type="EMBL" id="BAAADQ010000003">
    <property type="protein sequence ID" value="GAA0537919.1"/>
    <property type="molecule type" value="Genomic_DNA"/>
</dbReference>